<evidence type="ECO:0000256" key="4">
    <source>
        <dbReference type="ARBA" id="ARBA00022692"/>
    </source>
</evidence>
<proteinExistence type="inferred from homology"/>
<evidence type="ECO:0000256" key="8">
    <source>
        <dbReference type="ARBA" id="ARBA00023136"/>
    </source>
</evidence>
<evidence type="ECO:0000256" key="1">
    <source>
        <dbReference type="ARBA" id="ARBA00004141"/>
    </source>
</evidence>
<accession>A0A2P7YMQ4</accession>
<feature type="compositionally biased region" description="Basic and acidic residues" evidence="11">
    <location>
        <begin position="314"/>
        <end position="324"/>
    </location>
</feature>
<dbReference type="Proteomes" id="UP000243723">
    <property type="component" value="Unassembled WGS sequence"/>
</dbReference>
<dbReference type="InterPro" id="IPR023395">
    <property type="entry name" value="MCP_dom_sf"/>
</dbReference>
<keyword evidence="8 9" id="KW-0472">Membrane</keyword>
<evidence type="ECO:0000256" key="9">
    <source>
        <dbReference type="PROSITE-ProRule" id="PRU00282"/>
    </source>
</evidence>
<organism evidence="13 14">
    <name type="scientific">Elsinoe australis</name>
    <dbReference type="NCBI Taxonomy" id="40998"/>
    <lineage>
        <taxon>Eukaryota</taxon>
        <taxon>Fungi</taxon>
        <taxon>Dikarya</taxon>
        <taxon>Ascomycota</taxon>
        <taxon>Pezizomycotina</taxon>
        <taxon>Dothideomycetes</taxon>
        <taxon>Dothideomycetidae</taxon>
        <taxon>Myriangiales</taxon>
        <taxon>Elsinoaceae</taxon>
        <taxon>Elsinoe</taxon>
    </lineage>
</organism>
<keyword evidence="3 10" id="KW-0813">Transport</keyword>
<keyword evidence="7 12" id="KW-1133">Transmembrane helix</keyword>
<name>A0A2P7YMQ4_9PEZI</name>
<feature type="transmembrane region" description="Helical" evidence="12">
    <location>
        <begin position="119"/>
        <end position="141"/>
    </location>
</feature>
<evidence type="ECO:0000256" key="6">
    <source>
        <dbReference type="ARBA" id="ARBA00022792"/>
    </source>
</evidence>
<sequence>MVFARVAEYLSGGSTQSPPSQLSLVENGSMHTESQPGGPRWKEESLQSAETEDLEEERPPYIHAMLAGGTGGLMGDMLMHSLDTVKTRQQGDPHMPPKYTSMTNTYQTIWKQEGIRRGLYAGVTPAFLGSWGGTILFFGSYEFGKRFMIDHGVAPSVAYFASGWLADLVASPLYVPTEVLKTRLQLQGRYNNPHFQSGYNYKSTWNALKTIIRTEGAAELFSGYKATLARDLPFSAIQFAIYEQEQKLAKAWVGKKDIGLPLEIITGASAGGLAGVLTCPLDVVKTRIQTQLDPSILPALKSHKGASKPGPNKSRLDHPSDTRPKAQRAVQSTTAQSVKGAASRYISTGGPSTTLKPHGQVTLDTESVLAGLRIIYKAEGLAGLLRGVGPRGVWTSIQSGTMLVMYQQFLKFFEAHPLVGDDG</sequence>
<dbReference type="PANTHER" id="PTHR45667">
    <property type="entry name" value="S-ADENOSYLMETHIONINE MITOCHONDRIAL CARRIER PROTEIN"/>
    <property type="match status" value="1"/>
</dbReference>
<dbReference type="STRING" id="40998.A0A2P7YMQ4"/>
<keyword evidence="14" id="KW-1185">Reference proteome</keyword>
<dbReference type="AlphaFoldDB" id="A0A2P7YMQ4"/>
<comment type="similarity">
    <text evidence="2 10">Belongs to the mitochondrial carrier (TC 2.A.29) family.</text>
</comment>
<dbReference type="OrthoDB" id="415315at2759"/>
<keyword evidence="4 9" id="KW-0812">Transmembrane</keyword>
<evidence type="ECO:0000313" key="13">
    <source>
        <dbReference type="EMBL" id="PSK37254.1"/>
    </source>
</evidence>
<dbReference type="InterPro" id="IPR018108">
    <property type="entry name" value="MCP_transmembrane"/>
</dbReference>
<dbReference type="Pfam" id="PF00153">
    <property type="entry name" value="Mito_carr"/>
    <property type="match status" value="4"/>
</dbReference>
<feature type="region of interest" description="Disordered" evidence="11">
    <location>
        <begin position="10"/>
        <end position="58"/>
    </location>
</feature>
<dbReference type="FunFam" id="1.50.40.10:FF:000095">
    <property type="entry name" value="Mitochondrial carrier protein"/>
    <property type="match status" value="1"/>
</dbReference>
<feature type="repeat" description="Solcar" evidence="9">
    <location>
        <begin position="258"/>
        <end position="412"/>
    </location>
</feature>
<dbReference type="SUPFAM" id="SSF103506">
    <property type="entry name" value="Mitochondrial carrier"/>
    <property type="match status" value="2"/>
</dbReference>
<evidence type="ECO:0000313" key="14">
    <source>
        <dbReference type="Proteomes" id="UP000243723"/>
    </source>
</evidence>
<dbReference type="PROSITE" id="PS50920">
    <property type="entry name" value="SOLCAR"/>
    <property type="match status" value="3"/>
</dbReference>
<evidence type="ECO:0000256" key="3">
    <source>
        <dbReference type="ARBA" id="ARBA00022448"/>
    </source>
</evidence>
<dbReference type="Gene3D" id="1.50.40.10">
    <property type="entry name" value="Mitochondrial carrier domain"/>
    <property type="match status" value="2"/>
</dbReference>
<feature type="compositionally biased region" description="Polar residues" evidence="11">
    <location>
        <begin position="345"/>
        <end position="355"/>
    </location>
</feature>
<dbReference type="EMBL" id="NHZQ01000412">
    <property type="protein sequence ID" value="PSK37254.1"/>
    <property type="molecule type" value="Genomic_DNA"/>
</dbReference>
<evidence type="ECO:0000256" key="12">
    <source>
        <dbReference type="SAM" id="Phobius"/>
    </source>
</evidence>
<keyword evidence="6" id="KW-0999">Mitochondrion inner membrane</keyword>
<feature type="compositionally biased region" description="Polar residues" evidence="11">
    <location>
        <begin position="12"/>
        <end position="35"/>
    </location>
</feature>
<reference evidence="13 14" key="1">
    <citation type="submission" date="2017-05" db="EMBL/GenBank/DDBJ databases">
        <title>Draft genome sequence of Elsinoe australis.</title>
        <authorList>
            <person name="Cheng Q."/>
        </authorList>
    </citation>
    <scope>NUCLEOTIDE SEQUENCE [LARGE SCALE GENOMIC DNA]</scope>
    <source>
        <strain evidence="13 14">NL1</strain>
    </source>
</reference>
<protein>
    <recommendedName>
        <fullName evidence="15">Mitochondrial carrier</fullName>
    </recommendedName>
</protein>
<keyword evidence="5" id="KW-0677">Repeat</keyword>
<evidence type="ECO:0000256" key="10">
    <source>
        <dbReference type="RuleBase" id="RU000488"/>
    </source>
</evidence>
<feature type="repeat" description="Solcar" evidence="9">
    <location>
        <begin position="59"/>
        <end position="147"/>
    </location>
</feature>
<comment type="subcellular location">
    <subcellularLocation>
        <location evidence="1">Membrane</location>
        <topology evidence="1">Multi-pass membrane protein</topology>
    </subcellularLocation>
</comment>
<feature type="repeat" description="Solcar" evidence="9">
    <location>
        <begin position="154"/>
        <end position="248"/>
    </location>
</feature>
<evidence type="ECO:0000256" key="7">
    <source>
        <dbReference type="ARBA" id="ARBA00022989"/>
    </source>
</evidence>
<evidence type="ECO:0008006" key="15">
    <source>
        <dbReference type="Google" id="ProtNLM"/>
    </source>
</evidence>
<gene>
    <name evidence="13" type="ORF">B9Z65_1996</name>
</gene>
<evidence type="ECO:0000256" key="11">
    <source>
        <dbReference type="SAM" id="MobiDB-lite"/>
    </source>
</evidence>
<comment type="caution">
    <text evidence="13">The sequence shown here is derived from an EMBL/GenBank/DDBJ whole genome shotgun (WGS) entry which is preliminary data.</text>
</comment>
<evidence type="ECO:0000256" key="2">
    <source>
        <dbReference type="ARBA" id="ARBA00006375"/>
    </source>
</evidence>
<keyword evidence="6" id="KW-0496">Mitochondrion</keyword>
<dbReference type="GO" id="GO:0016020">
    <property type="term" value="C:membrane"/>
    <property type="evidence" value="ECO:0007669"/>
    <property type="project" value="UniProtKB-SubCell"/>
</dbReference>
<feature type="region of interest" description="Disordered" evidence="11">
    <location>
        <begin position="299"/>
        <end position="359"/>
    </location>
</feature>
<evidence type="ECO:0000256" key="5">
    <source>
        <dbReference type="ARBA" id="ARBA00022737"/>
    </source>
</evidence>